<dbReference type="PANTHER" id="PTHR37534">
    <property type="entry name" value="TRANSCRIPTIONAL ACTIVATOR PROTEIN UGA3"/>
    <property type="match status" value="1"/>
</dbReference>
<keyword evidence="2" id="KW-0539">Nucleus</keyword>
<feature type="domain" description="Zn(2)-C6 fungal-type" evidence="3">
    <location>
        <begin position="12"/>
        <end position="40"/>
    </location>
</feature>
<dbReference type="SUPFAM" id="SSF57701">
    <property type="entry name" value="Zn2/Cys6 DNA-binding domain"/>
    <property type="match status" value="1"/>
</dbReference>
<dbReference type="Proteomes" id="UP001152533">
    <property type="component" value="Unassembled WGS sequence"/>
</dbReference>
<dbReference type="InterPro" id="IPR036864">
    <property type="entry name" value="Zn2-C6_fun-type_DNA-bd_sf"/>
</dbReference>
<dbReference type="EMBL" id="CAMGZC010000064">
    <property type="protein sequence ID" value="CAI0642600.1"/>
    <property type="molecule type" value="Genomic_DNA"/>
</dbReference>
<dbReference type="Gene3D" id="4.10.240.10">
    <property type="entry name" value="Zn(2)-C6 fungal-type DNA-binding domain"/>
    <property type="match status" value="1"/>
</dbReference>
<dbReference type="InterPro" id="IPR021858">
    <property type="entry name" value="Fun_TF"/>
</dbReference>
<evidence type="ECO:0000313" key="5">
    <source>
        <dbReference type="Proteomes" id="UP001152533"/>
    </source>
</evidence>
<dbReference type="Pfam" id="PF11951">
    <property type="entry name" value="Fungal_trans_2"/>
    <property type="match status" value="1"/>
</dbReference>
<dbReference type="SMART" id="SM00066">
    <property type="entry name" value="GAL4"/>
    <property type="match status" value="1"/>
</dbReference>
<dbReference type="InterPro" id="IPR001138">
    <property type="entry name" value="Zn2Cys6_DnaBD"/>
</dbReference>
<comment type="subcellular location">
    <subcellularLocation>
        <location evidence="1">Nucleus</location>
    </subcellularLocation>
</comment>
<evidence type="ECO:0000259" key="3">
    <source>
        <dbReference type="PROSITE" id="PS50048"/>
    </source>
</evidence>
<dbReference type="PANTHER" id="PTHR37534:SF8">
    <property type="entry name" value="ZN(II)2CYS6 TRANSCRIPTION FACTOR (EUROFUNG)"/>
    <property type="match status" value="1"/>
</dbReference>
<reference evidence="4" key="1">
    <citation type="submission" date="2022-08" db="EMBL/GenBank/DDBJ databases">
        <authorList>
            <person name="Giroux E."/>
            <person name="Giroux E."/>
        </authorList>
    </citation>
    <scope>NUCLEOTIDE SEQUENCE</scope>
    <source>
        <strain evidence="4">H1091258</strain>
    </source>
</reference>
<proteinExistence type="predicted"/>
<dbReference type="CDD" id="cd00067">
    <property type="entry name" value="GAL4"/>
    <property type="match status" value="1"/>
</dbReference>
<evidence type="ECO:0000256" key="2">
    <source>
        <dbReference type="ARBA" id="ARBA00023242"/>
    </source>
</evidence>
<evidence type="ECO:0000256" key="1">
    <source>
        <dbReference type="ARBA" id="ARBA00004123"/>
    </source>
</evidence>
<gene>
    <name evidence="4" type="ORF">CGXH109_LOCUS16501</name>
</gene>
<sequence length="544" mass="60548">MPTQFYRRSRNGCVTCRAARIKCDEAHPLCKQCERRGVACGGYKVKLKWVEASDVRPDSQASAKSVVKPRSSLAICPSSKMAKAIQYKKLANSSTALIRNPTTGPRLHSSSDVFIFTHWSKSLPDLVYPNPEEYVSVREPYLAFVWQQDSILLPAVLAAGASHLFALGVVTQEEVLERKQRALGQMVACVQQQKRLPPTETQHKLPLYVSEEAIAASLALIGLEIMQGSDTCIIRPLIRGTRAQLEERILLLQAMSDGSQLEKPTPMMSVNIKMLAYMNAVCCVPCARKPVFDRQFWQSMIQPHCSTSAKRYPDIVFGHTTDILPLMGDSGALVEDFLSGAITPESFVLSRYCLLQELNACCRELPEAVQQPFCEGADSDTLESHRIRTGNACIAAALSFGLATQIFLLRANDGDSSTTWTDQPLKESLALVEQLSEAVLAVPVDTFASTMMIWPMFVLGCETMPVSSRRHQVELRLEKMLKKNGLLNISVALELLRNRIWKIEGVQQGFKSDEKSPSPEGTRPYLQSDWVRYCWAEKLELCAA</sequence>
<dbReference type="GO" id="GO:0005634">
    <property type="term" value="C:nucleus"/>
    <property type="evidence" value="ECO:0007669"/>
    <property type="project" value="UniProtKB-SubCell"/>
</dbReference>
<dbReference type="PROSITE" id="PS50048">
    <property type="entry name" value="ZN2_CY6_FUNGAL_2"/>
    <property type="match status" value="1"/>
</dbReference>
<dbReference type="Pfam" id="PF00172">
    <property type="entry name" value="Zn_clus"/>
    <property type="match status" value="1"/>
</dbReference>
<accession>A0A9W4WB10</accession>
<name>A0A9W4WB10_9PEZI</name>
<organism evidence="4 5">
    <name type="scientific">Colletotrichum noveboracense</name>
    <dbReference type="NCBI Taxonomy" id="2664923"/>
    <lineage>
        <taxon>Eukaryota</taxon>
        <taxon>Fungi</taxon>
        <taxon>Dikarya</taxon>
        <taxon>Ascomycota</taxon>
        <taxon>Pezizomycotina</taxon>
        <taxon>Sordariomycetes</taxon>
        <taxon>Hypocreomycetidae</taxon>
        <taxon>Glomerellales</taxon>
        <taxon>Glomerellaceae</taxon>
        <taxon>Colletotrichum</taxon>
        <taxon>Colletotrichum gloeosporioides species complex</taxon>
    </lineage>
</organism>
<dbReference type="GO" id="GO:0000981">
    <property type="term" value="F:DNA-binding transcription factor activity, RNA polymerase II-specific"/>
    <property type="evidence" value="ECO:0007669"/>
    <property type="project" value="InterPro"/>
</dbReference>
<dbReference type="GO" id="GO:0045944">
    <property type="term" value="P:positive regulation of transcription by RNA polymerase II"/>
    <property type="evidence" value="ECO:0007669"/>
    <property type="project" value="TreeGrafter"/>
</dbReference>
<dbReference type="AlphaFoldDB" id="A0A9W4WB10"/>
<keyword evidence="5" id="KW-1185">Reference proteome</keyword>
<dbReference type="GO" id="GO:0008270">
    <property type="term" value="F:zinc ion binding"/>
    <property type="evidence" value="ECO:0007669"/>
    <property type="project" value="InterPro"/>
</dbReference>
<protein>
    <recommendedName>
        <fullName evidence="3">Zn(2)-C6 fungal-type domain-containing protein</fullName>
    </recommendedName>
</protein>
<evidence type="ECO:0000313" key="4">
    <source>
        <dbReference type="EMBL" id="CAI0642600.1"/>
    </source>
</evidence>
<comment type="caution">
    <text evidence="4">The sequence shown here is derived from an EMBL/GenBank/DDBJ whole genome shotgun (WGS) entry which is preliminary data.</text>
</comment>
<dbReference type="PROSITE" id="PS00463">
    <property type="entry name" value="ZN2_CY6_FUNGAL_1"/>
    <property type="match status" value="1"/>
</dbReference>
<dbReference type="GO" id="GO:0000976">
    <property type="term" value="F:transcription cis-regulatory region binding"/>
    <property type="evidence" value="ECO:0007669"/>
    <property type="project" value="TreeGrafter"/>
</dbReference>